<feature type="compositionally biased region" description="Low complexity" evidence="2">
    <location>
        <begin position="812"/>
        <end position="821"/>
    </location>
</feature>
<proteinExistence type="inferred from homology"/>
<feature type="region of interest" description="Disordered" evidence="2">
    <location>
        <begin position="575"/>
        <end position="601"/>
    </location>
</feature>
<dbReference type="OrthoDB" id="29853at2759"/>
<feature type="compositionally biased region" description="Polar residues" evidence="2">
    <location>
        <begin position="461"/>
        <end position="481"/>
    </location>
</feature>
<keyword evidence="4" id="KW-1185">Reference proteome</keyword>
<dbReference type="EMBL" id="CM017321">
    <property type="protein sequence ID" value="KAE7998591.1"/>
    <property type="molecule type" value="Genomic_DNA"/>
</dbReference>
<feature type="compositionally biased region" description="Polar residues" evidence="2">
    <location>
        <begin position="537"/>
        <end position="548"/>
    </location>
</feature>
<feature type="compositionally biased region" description="Basic and acidic residues" evidence="2">
    <location>
        <begin position="177"/>
        <end position="191"/>
    </location>
</feature>
<feature type="compositionally biased region" description="Basic and acidic residues" evidence="2">
    <location>
        <begin position="284"/>
        <end position="293"/>
    </location>
</feature>
<accession>A0A5N6QJE0</accession>
<feature type="region of interest" description="Disordered" evidence="2">
    <location>
        <begin position="212"/>
        <end position="256"/>
    </location>
</feature>
<feature type="region of interest" description="Disordered" evidence="2">
    <location>
        <begin position="620"/>
        <end position="1105"/>
    </location>
</feature>
<feature type="compositionally biased region" description="Basic and acidic residues" evidence="2">
    <location>
        <begin position="414"/>
        <end position="424"/>
    </location>
</feature>
<feature type="compositionally biased region" description="Polar residues" evidence="2">
    <location>
        <begin position="440"/>
        <end position="452"/>
    </location>
</feature>
<feature type="compositionally biased region" description="Polar residues" evidence="2">
    <location>
        <begin position="1074"/>
        <end position="1096"/>
    </location>
</feature>
<feature type="region of interest" description="Disordered" evidence="2">
    <location>
        <begin position="507"/>
        <end position="548"/>
    </location>
</feature>
<dbReference type="PANTHER" id="PTHR12161:SF13">
    <property type="entry name" value="REGULATOR OF VPS4 ACTIVITY IN THE MVB PATHWAY PROTEIN"/>
    <property type="match status" value="1"/>
</dbReference>
<feature type="region of interest" description="Disordered" evidence="2">
    <location>
        <begin position="177"/>
        <end position="198"/>
    </location>
</feature>
<feature type="compositionally biased region" description="Polar residues" evidence="2">
    <location>
        <begin position="1021"/>
        <end position="1046"/>
    </location>
</feature>
<dbReference type="InterPro" id="IPR042277">
    <property type="entry name" value="IST1-like"/>
</dbReference>
<feature type="compositionally biased region" description="Polar residues" evidence="2">
    <location>
        <begin position="577"/>
        <end position="599"/>
    </location>
</feature>
<feature type="compositionally biased region" description="Polar residues" evidence="2">
    <location>
        <begin position="842"/>
        <end position="875"/>
    </location>
</feature>
<dbReference type="Gene3D" id="1.20.1260.60">
    <property type="entry name" value="Vacuolar protein sorting-associated protein Ist1"/>
    <property type="match status" value="1"/>
</dbReference>
<dbReference type="Proteomes" id="UP000327013">
    <property type="component" value="Chromosome 1"/>
</dbReference>
<feature type="compositionally biased region" description="Polar residues" evidence="2">
    <location>
        <begin position="342"/>
        <end position="351"/>
    </location>
</feature>
<sequence length="1122" mass="123546">MLHRSFKPAKCKTALKLAVSRIKLLRNKREAQLKHLKRDVAQLLESGQDRTARIRVEHVDREEKTMAAYELIEIYCELIVARLPMIESQKNCPIDLKEAISSVIFASPRCADVPELTEIRKHFTAKYGKEFSTAAAELRPDCGVGRMLVEKLSAKAPDGQTKIKILSAIAEEHNVKWDPNSLDEKDTRPPEDLLNGPSNFEKASKLFVEPHVQAPPNHDDNRPPPNVQAPVKDDARHDVSGNFYDHNTRLSPHSQNFDSAHADAKKFATFGTFHPQAGSSGTGSDERESRHTYSGEGNAFSLGRKNYNMEFKDATAAAQAAAESAELASMAARAAAELSIRSQANRQQYSPESHKSSGHGPSDEGSQKYAGSKLQGQHIAKRPVNDAFPERNSLRHDEQIDRTEQDSPPGAAERFYRDDHENTDKSSWSASLKSTRDSIDNNPVVNSSQNTDRYSRKNSSELDNTNSLGEPSMKKQSSNSGLEIGNEPNDHIKFENVDYIGDVRIRKQSSRASSHSHSSTFSDDAGQEPFVIDEDNIPSNNEKTNSYDNAAMVFDDYGSDDDDYKFDVGNELKRQESSLYFSSPGRKSQANQLENTNAWSPRKNIDELFEKSISQSHSSSELVLSESLRSSTVPSQPNDFLNSSYEYQSSPVFSGSSKSSTAPSQPHDSVHVTYDDSDGQSSDGEEELEKSKLVGNMDPSVHPHEQIVYSRNSELSKSASHELIASSSAEKENAAFNRKPWSPPSPVNFEPMKVRLETDQGNEFYGVSDERFGYGDRPSPKLEKSGSDLSIEDKEQTPPLPDTWKDNELLKESSLGSGSELNFGKLTGGLRNKGLTRPPYTISPSGSASSVRQASGSTSKIEQSPSSVTAKTTISPFARNQELRNQKVILKQSRELSPRAPVSSSDSDDDDSKELSQQTINSSRQTHNQKADTKLNKNSGPRVPITNFVEDPSDSEEDLPKQGSIGNTRPITGLSRRTKASSPNASRSSYLKAKGTSEASLTPNYGAERKSSSTEALRKPLSQTKSSDHQGSSVKRQSVEQVTSNKPVPESKRSSNEESLKPSTIKHPPGSLPKISTSRGSTDISKSSSAKTQSTEKASHVHPKLPDCDAITAHFESLRRSR</sequence>
<feature type="region of interest" description="Disordered" evidence="2">
    <location>
        <begin position="342"/>
        <end position="493"/>
    </location>
</feature>
<organism evidence="3 4">
    <name type="scientific">Carpinus fangiana</name>
    <dbReference type="NCBI Taxonomy" id="176857"/>
    <lineage>
        <taxon>Eukaryota</taxon>
        <taxon>Viridiplantae</taxon>
        <taxon>Streptophyta</taxon>
        <taxon>Embryophyta</taxon>
        <taxon>Tracheophyta</taxon>
        <taxon>Spermatophyta</taxon>
        <taxon>Magnoliopsida</taxon>
        <taxon>eudicotyledons</taxon>
        <taxon>Gunneridae</taxon>
        <taxon>Pentapetalae</taxon>
        <taxon>rosids</taxon>
        <taxon>fabids</taxon>
        <taxon>Fagales</taxon>
        <taxon>Betulaceae</taxon>
        <taxon>Carpinus</taxon>
    </lineage>
</organism>
<feature type="compositionally biased region" description="Low complexity" evidence="2">
    <location>
        <begin position="620"/>
        <end position="631"/>
    </location>
</feature>
<evidence type="ECO:0000313" key="4">
    <source>
        <dbReference type="Proteomes" id="UP000327013"/>
    </source>
</evidence>
<name>A0A5N6QJE0_9ROSI</name>
<feature type="compositionally biased region" description="Polar residues" evidence="2">
    <location>
        <begin position="709"/>
        <end position="718"/>
    </location>
</feature>
<feature type="compositionally biased region" description="Acidic residues" evidence="2">
    <location>
        <begin position="675"/>
        <end position="688"/>
    </location>
</feature>
<dbReference type="PANTHER" id="PTHR12161">
    <property type="entry name" value="IST1 FAMILY MEMBER"/>
    <property type="match status" value="1"/>
</dbReference>
<feature type="region of interest" description="Disordered" evidence="2">
    <location>
        <begin position="272"/>
        <end position="301"/>
    </location>
</feature>
<feature type="compositionally biased region" description="Polar residues" evidence="2">
    <location>
        <begin position="915"/>
        <end position="928"/>
    </location>
</feature>
<feature type="compositionally biased region" description="Basic and acidic residues" evidence="2">
    <location>
        <begin position="1049"/>
        <end position="1060"/>
    </location>
</feature>
<feature type="compositionally biased region" description="Low complexity" evidence="2">
    <location>
        <begin position="510"/>
        <end position="522"/>
    </location>
</feature>
<reference evidence="3 4" key="1">
    <citation type="submission" date="2019-06" db="EMBL/GenBank/DDBJ databases">
        <title>A chromosomal-level reference genome of Carpinus fangiana (Coryloideae, Betulaceae).</title>
        <authorList>
            <person name="Yang X."/>
            <person name="Wang Z."/>
            <person name="Zhang L."/>
            <person name="Hao G."/>
            <person name="Liu J."/>
            <person name="Yang Y."/>
        </authorList>
    </citation>
    <scope>NUCLEOTIDE SEQUENCE [LARGE SCALE GENOMIC DNA]</scope>
    <source>
        <strain evidence="3">Cfa_2016G</strain>
        <tissue evidence="3">Leaf</tissue>
    </source>
</reference>
<evidence type="ECO:0000256" key="1">
    <source>
        <dbReference type="ARBA" id="ARBA00005536"/>
    </source>
</evidence>
<feature type="compositionally biased region" description="Polar residues" evidence="2">
    <location>
        <begin position="980"/>
        <end position="989"/>
    </location>
</feature>
<dbReference type="GO" id="GO:0015031">
    <property type="term" value="P:protein transport"/>
    <property type="evidence" value="ECO:0007669"/>
    <property type="project" value="InterPro"/>
</dbReference>
<feature type="compositionally biased region" description="Basic and acidic residues" evidence="2">
    <location>
        <begin position="1007"/>
        <end position="1018"/>
    </location>
</feature>
<feature type="compositionally biased region" description="Low complexity" evidence="2">
    <location>
        <begin position="649"/>
        <end position="660"/>
    </location>
</feature>
<feature type="compositionally biased region" description="Polar residues" evidence="2">
    <location>
        <begin position="632"/>
        <end position="648"/>
    </location>
</feature>
<evidence type="ECO:0008006" key="5">
    <source>
        <dbReference type="Google" id="ProtNLM"/>
    </source>
</evidence>
<feature type="compositionally biased region" description="Basic and acidic residues" evidence="2">
    <location>
        <begin position="388"/>
        <end position="405"/>
    </location>
</feature>
<dbReference type="InterPro" id="IPR005061">
    <property type="entry name" value="Ist1"/>
</dbReference>
<comment type="similarity">
    <text evidence="1">Belongs to the IST1 family.</text>
</comment>
<feature type="compositionally biased region" description="Basic and acidic residues" evidence="2">
    <location>
        <begin position="768"/>
        <end position="796"/>
    </location>
</feature>
<dbReference type="AlphaFoldDB" id="A0A5N6QJE0"/>
<evidence type="ECO:0000313" key="3">
    <source>
        <dbReference type="EMBL" id="KAE7998591.1"/>
    </source>
</evidence>
<dbReference type="Pfam" id="PF03398">
    <property type="entry name" value="Ist1"/>
    <property type="match status" value="1"/>
</dbReference>
<dbReference type="FunFam" id="1.20.1260.60:FF:000003">
    <property type="entry name" value="IST1-like protein isoform A"/>
    <property type="match status" value="1"/>
</dbReference>
<evidence type="ECO:0000256" key="2">
    <source>
        <dbReference type="SAM" id="MobiDB-lite"/>
    </source>
</evidence>
<gene>
    <name evidence="3" type="ORF">FH972_003122</name>
</gene>
<protein>
    <recommendedName>
        <fullName evidence="5">IST1-like protein</fullName>
    </recommendedName>
</protein>